<dbReference type="EMBL" id="QTSX02003205">
    <property type="protein sequence ID" value="KAJ9071450.1"/>
    <property type="molecule type" value="Genomic_DNA"/>
</dbReference>
<keyword evidence="2" id="KW-1185">Reference proteome</keyword>
<comment type="caution">
    <text evidence="1">The sequence shown here is derived from an EMBL/GenBank/DDBJ whole genome shotgun (WGS) entry which is preliminary data.</text>
</comment>
<evidence type="ECO:0000313" key="2">
    <source>
        <dbReference type="Proteomes" id="UP001165960"/>
    </source>
</evidence>
<accession>A0ACC2TA35</accession>
<protein>
    <submittedName>
        <fullName evidence="1">Uncharacterized protein</fullName>
    </submittedName>
</protein>
<reference evidence="1" key="1">
    <citation type="submission" date="2022-04" db="EMBL/GenBank/DDBJ databases">
        <title>Genome of the entomopathogenic fungus Entomophthora muscae.</title>
        <authorList>
            <person name="Elya C."/>
            <person name="Lovett B.R."/>
            <person name="Lee E."/>
            <person name="Macias A.M."/>
            <person name="Hajek A.E."/>
            <person name="De Bivort B.L."/>
            <person name="Kasson M.T."/>
            <person name="De Fine Licht H.H."/>
            <person name="Stajich J.E."/>
        </authorList>
    </citation>
    <scope>NUCLEOTIDE SEQUENCE</scope>
    <source>
        <strain evidence="1">Berkeley</strain>
    </source>
</reference>
<name>A0ACC2TA35_9FUNG</name>
<gene>
    <name evidence="1" type="ORF">DSO57_1036768</name>
</gene>
<evidence type="ECO:0000313" key="1">
    <source>
        <dbReference type="EMBL" id="KAJ9071450.1"/>
    </source>
</evidence>
<proteinExistence type="predicted"/>
<organism evidence="1 2">
    <name type="scientific">Entomophthora muscae</name>
    <dbReference type="NCBI Taxonomy" id="34485"/>
    <lineage>
        <taxon>Eukaryota</taxon>
        <taxon>Fungi</taxon>
        <taxon>Fungi incertae sedis</taxon>
        <taxon>Zoopagomycota</taxon>
        <taxon>Entomophthoromycotina</taxon>
        <taxon>Entomophthoromycetes</taxon>
        <taxon>Entomophthorales</taxon>
        <taxon>Entomophthoraceae</taxon>
        <taxon>Entomophthora</taxon>
    </lineage>
</organism>
<dbReference type="Proteomes" id="UP001165960">
    <property type="component" value="Unassembled WGS sequence"/>
</dbReference>
<sequence length="86" mass="9503">MEAYPLKMRIVEVAAHHPLDICDYIGDVPYIPEVRPFANHSTRAAERHARRGDMVALFVVDNLAVSIAINSRAGVGCSEIDPDNML</sequence>